<feature type="domain" description="DUF2281" evidence="2">
    <location>
        <begin position="6"/>
        <end position="39"/>
    </location>
</feature>
<proteinExistence type="predicted"/>
<dbReference type="Proteomes" id="UP000019184">
    <property type="component" value="Unassembled WGS sequence"/>
</dbReference>
<name>A0A7U7G8P0_9GAMM</name>
<evidence type="ECO:0000313" key="4">
    <source>
        <dbReference type="Proteomes" id="UP000019184"/>
    </source>
</evidence>
<organism evidence="3 4">
    <name type="scientific">Candidatus Contendobacter odensis Run_B_J11</name>
    <dbReference type="NCBI Taxonomy" id="1400861"/>
    <lineage>
        <taxon>Bacteria</taxon>
        <taxon>Pseudomonadati</taxon>
        <taxon>Pseudomonadota</taxon>
        <taxon>Gammaproteobacteria</taxon>
        <taxon>Candidatus Competibacteraceae</taxon>
        <taxon>Candidatus Contendibacter</taxon>
    </lineage>
</organism>
<dbReference type="AlphaFoldDB" id="A0A7U7G8P0"/>
<dbReference type="Pfam" id="PF10047">
    <property type="entry name" value="DUF2281"/>
    <property type="match status" value="1"/>
</dbReference>
<reference evidence="3 4" key="1">
    <citation type="journal article" date="2014" name="ISME J.">
        <title>Candidatus Competibacter-lineage genomes retrieved from metagenomes reveal functional metabolic diversity.</title>
        <authorList>
            <person name="McIlroy S.J."/>
            <person name="Albertsen M."/>
            <person name="Andresen E.K."/>
            <person name="Saunders A.M."/>
            <person name="Kristiansen R."/>
            <person name="Stokholm-Bjerregaard M."/>
            <person name="Nielsen K.L."/>
            <person name="Nielsen P.H."/>
        </authorList>
    </citation>
    <scope>NUCLEOTIDE SEQUENCE [LARGE SCALE GENOMIC DNA]</scope>
    <source>
        <strain evidence="3 4">Run_B_J11</strain>
    </source>
</reference>
<protein>
    <recommendedName>
        <fullName evidence="2">DUF2281 domain-containing protein</fullName>
    </recommendedName>
</protein>
<sequence length="79" mass="9239">MNHAQLSEKIQALPPDKQAEIFDFVDFLVSRHTVAKQQKIADGEWTRAEFSQMAMSQAMRGMEEEPPLYTLDDLKERWQ</sequence>
<gene>
    <name evidence="3" type="ORF">BN874_1390024</name>
</gene>
<dbReference type="OrthoDB" id="9801704at2"/>
<accession>A0A7U7G8P0</accession>
<dbReference type="RefSeq" id="WP_034430968.1">
    <property type="nucleotide sequence ID" value="NZ_CBTK010000045.1"/>
</dbReference>
<feature type="region of interest" description="Disordered" evidence="1">
    <location>
        <begin position="57"/>
        <end position="79"/>
    </location>
</feature>
<keyword evidence="4" id="KW-1185">Reference proteome</keyword>
<dbReference type="InterPro" id="IPR018739">
    <property type="entry name" value="DUF2281"/>
</dbReference>
<dbReference type="EMBL" id="CBTK010000045">
    <property type="protein sequence ID" value="CDH43898.1"/>
    <property type="molecule type" value="Genomic_DNA"/>
</dbReference>
<evidence type="ECO:0000259" key="2">
    <source>
        <dbReference type="Pfam" id="PF10047"/>
    </source>
</evidence>
<comment type="caution">
    <text evidence="3">The sequence shown here is derived from an EMBL/GenBank/DDBJ whole genome shotgun (WGS) entry which is preliminary data.</text>
</comment>
<evidence type="ECO:0000313" key="3">
    <source>
        <dbReference type="EMBL" id="CDH43898.1"/>
    </source>
</evidence>
<evidence type="ECO:0000256" key="1">
    <source>
        <dbReference type="SAM" id="MobiDB-lite"/>
    </source>
</evidence>